<dbReference type="Proteomes" id="UP000245992">
    <property type="component" value="Unassembled WGS sequence"/>
</dbReference>
<evidence type="ECO:0000313" key="1">
    <source>
        <dbReference type="EMBL" id="PVE10715.1"/>
    </source>
</evidence>
<reference evidence="1 2" key="1">
    <citation type="submission" date="2013-12" db="EMBL/GenBank/DDBJ databases">
        <title>Annotated genome of Streptomyces scopuliridis.</title>
        <authorList>
            <person name="Olson J.B."/>
        </authorList>
    </citation>
    <scope>NUCLEOTIDE SEQUENCE [LARGE SCALE GENOMIC DNA]</scope>
    <source>
        <strain evidence="1 2">RB72</strain>
    </source>
</reference>
<name>A0A2T7T6G8_9ACTN</name>
<dbReference type="STRING" id="1440053.GCA_000718095_01991"/>
<accession>A0A2T7T6G8</accession>
<gene>
    <name evidence="1" type="ORF">Y717_26360</name>
</gene>
<sequence>MANNGGRWHAYVVLLPGSVSLWPEYDWYRDAPVPTLTERAQVLAALGYEIAPGAEWEWTEASDVYDDPSSPVRLIATVTVQAMPEVTA</sequence>
<dbReference type="InterPro" id="IPR046270">
    <property type="entry name" value="DUF6303"/>
</dbReference>
<comment type="caution">
    <text evidence="1">The sequence shown here is derived from an EMBL/GenBank/DDBJ whole genome shotgun (WGS) entry which is preliminary data.</text>
</comment>
<proteinExistence type="predicted"/>
<dbReference type="OrthoDB" id="4247158at2"/>
<dbReference type="AlphaFoldDB" id="A0A2T7T6G8"/>
<dbReference type="EMBL" id="AZSP01000178">
    <property type="protein sequence ID" value="PVE10715.1"/>
    <property type="molecule type" value="Genomic_DNA"/>
</dbReference>
<protein>
    <submittedName>
        <fullName evidence="1">Uncharacterized protein</fullName>
    </submittedName>
</protein>
<evidence type="ECO:0000313" key="2">
    <source>
        <dbReference type="Proteomes" id="UP000245992"/>
    </source>
</evidence>
<dbReference type="Pfam" id="PF19820">
    <property type="entry name" value="DUF6303"/>
    <property type="match status" value="1"/>
</dbReference>
<organism evidence="1 2">
    <name type="scientific">Streptomyces scopuliridis RB72</name>
    <dbReference type="NCBI Taxonomy" id="1440053"/>
    <lineage>
        <taxon>Bacteria</taxon>
        <taxon>Bacillati</taxon>
        <taxon>Actinomycetota</taxon>
        <taxon>Actinomycetes</taxon>
        <taxon>Kitasatosporales</taxon>
        <taxon>Streptomycetaceae</taxon>
        <taxon>Streptomyces</taxon>
    </lineage>
</organism>
<keyword evidence="2" id="KW-1185">Reference proteome</keyword>